<evidence type="ECO:0000256" key="6">
    <source>
        <dbReference type="ARBA" id="ARBA00022989"/>
    </source>
</evidence>
<protein>
    <submittedName>
        <fullName evidence="10">Putative membrane protein</fullName>
    </submittedName>
</protein>
<dbReference type="GO" id="GO:0015648">
    <property type="term" value="F:lipid-linked peptidoglycan transporter activity"/>
    <property type="evidence" value="ECO:0007669"/>
    <property type="project" value="TreeGrafter"/>
</dbReference>
<evidence type="ECO:0000256" key="7">
    <source>
        <dbReference type="ARBA" id="ARBA00023136"/>
    </source>
</evidence>
<dbReference type="eggNOG" id="COG0728">
    <property type="taxonomic scope" value="Bacteria"/>
</dbReference>
<evidence type="ECO:0000256" key="9">
    <source>
        <dbReference type="SAM" id="Phobius"/>
    </source>
</evidence>
<feature type="transmembrane region" description="Helical" evidence="9">
    <location>
        <begin position="179"/>
        <end position="198"/>
    </location>
</feature>
<keyword evidence="4" id="KW-0133">Cell shape</keyword>
<dbReference type="HOGENOM" id="CLU_006797_0_1_11"/>
<feature type="transmembrane region" description="Helical" evidence="9">
    <location>
        <begin position="622"/>
        <end position="641"/>
    </location>
</feature>
<feature type="transmembrane region" description="Helical" evidence="9">
    <location>
        <begin position="218"/>
        <end position="238"/>
    </location>
</feature>
<evidence type="ECO:0000256" key="3">
    <source>
        <dbReference type="ARBA" id="ARBA00022692"/>
    </source>
</evidence>
<dbReference type="InterPro" id="IPR051050">
    <property type="entry name" value="Lipid_II_flippase_MurJ/MviN"/>
</dbReference>
<dbReference type="Gene3D" id="3.30.200.20">
    <property type="entry name" value="Phosphorylase Kinase, domain 1"/>
    <property type="match status" value="1"/>
</dbReference>
<dbReference type="Proteomes" id="UP000001473">
    <property type="component" value="Chromosome"/>
</dbReference>
<feature type="transmembrane region" description="Helical" evidence="9">
    <location>
        <begin position="488"/>
        <end position="508"/>
    </location>
</feature>
<evidence type="ECO:0000313" key="11">
    <source>
        <dbReference type="Proteomes" id="UP000001473"/>
    </source>
</evidence>
<evidence type="ECO:0000256" key="4">
    <source>
        <dbReference type="ARBA" id="ARBA00022960"/>
    </source>
</evidence>
<keyword evidence="3 9" id="KW-0812">Transmembrane</keyword>
<comment type="subcellular location">
    <subcellularLocation>
        <location evidence="1">Cell membrane</location>
        <topology evidence="1">Multi-pass membrane protein</topology>
    </subcellularLocation>
</comment>
<dbReference type="GO" id="GO:0008360">
    <property type="term" value="P:regulation of cell shape"/>
    <property type="evidence" value="ECO:0007669"/>
    <property type="project" value="UniProtKB-KW"/>
</dbReference>
<evidence type="ECO:0000256" key="2">
    <source>
        <dbReference type="ARBA" id="ARBA00022475"/>
    </source>
</evidence>
<dbReference type="GO" id="GO:0005886">
    <property type="term" value="C:plasma membrane"/>
    <property type="evidence" value="ECO:0007669"/>
    <property type="project" value="UniProtKB-SubCell"/>
</dbReference>
<keyword evidence="6 9" id="KW-1133">Transmembrane helix</keyword>
<dbReference type="Gene3D" id="1.10.510.10">
    <property type="entry name" value="Transferase(Phosphotransferase) domain 1"/>
    <property type="match status" value="1"/>
</dbReference>
<keyword evidence="5" id="KW-0573">Peptidoglycan synthesis</keyword>
<dbReference type="Pfam" id="PF03023">
    <property type="entry name" value="MurJ"/>
    <property type="match status" value="1"/>
</dbReference>
<evidence type="ECO:0000313" key="10">
    <source>
        <dbReference type="EMBL" id="ACR18802.1"/>
    </source>
</evidence>
<evidence type="ECO:0000256" key="5">
    <source>
        <dbReference type="ARBA" id="ARBA00022984"/>
    </source>
</evidence>
<dbReference type="GO" id="GO:0034204">
    <property type="term" value="P:lipid translocation"/>
    <property type="evidence" value="ECO:0007669"/>
    <property type="project" value="TreeGrafter"/>
</dbReference>
<feature type="compositionally biased region" description="Polar residues" evidence="8">
    <location>
        <begin position="1"/>
        <end position="15"/>
    </location>
</feature>
<dbReference type="PANTHER" id="PTHR47019">
    <property type="entry name" value="LIPID II FLIPPASE MURJ"/>
    <property type="match status" value="1"/>
</dbReference>
<dbReference type="CDD" id="cd13973">
    <property type="entry name" value="PK_MviN-like"/>
    <property type="match status" value="1"/>
</dbReference>
<dbReference type="EMBL" id="CP001620">
    <property type="protein sequence ID" value="ACR18802.1"/>
    <property type="molecule type" value="Genomic_DNA"/>
</dbReference>
<proteinExistence type="predicted"/>
<gene>
    <name evidence="10" type="ordered locus">ckrop_2105</name>
</gene>
<dbReference type="CDD" id="cd13123">
    <property type="entry name" value="MATE_MurJ_like"/>
    <property type="match status" value="1"/>
</dbReference>
<feature type="transmembrane region" description="Helical" evidence="9">
    <location>
        <begin position="366"/>
        <end position="386"/>
    </location>
</feature>
<dbReference type="PANTHER" id="PTHR47019:SF1">
    <property type="entry name" value="LIPID II FLIPPASE MURJ"/>
    <property type="match status" value="1"/>
</dbReference>
<feature type="compositionally biased region" description="Low complexity" evidence="8">
    <location>
        <begin position="82"/>
        <end position="99"/>
    </location>
</feature>
<evidence type="ECO:0000256" key="1">
    <source>
        <dbReference type="ARBA" id="ARBA00004651"/>
    </source>
</evidence>
<feature type="transmembrane region" description="Helical" evidence="9">
    <location>
        <begin position="287"/>
        <end position="307"/>
    </location>
</feature>
<keyword evidence="11" id="KW-1185">Reference proteome</keyword>
<sequence length="1205" mass="125933">MGKVSSTDENPSSPEQPGHQPRHTAASPRARAGQRGRIVTPRPPAPVPEPRKKPTQQSGPDLSALSERPRADRSGEQGARGSTEASADRASSSTATATAVKPNQGQGGSGDTSSPAGTSDGEDKPPTSTDTEVVRAGGTMAVATLLSRITGFFRNLLIGSTMGAGVASAYTSANTLPNLITEIVLGAILTSLVIPVLVRAEKEDADHGAAFIRRLLTVASALLVGVTVLAVLGAPWLVQLSLDANGKVNVTMATVFAYLLLPQILFYGLFALLMAVLNTKGIFGPGAWAPVINNVIVLIVLLAYWFLPGSLDPTQHVAITDPHILLLGAGTTVGVVVQALMLFPYLRMAGVDLRPLWGIDDRVKQFAGMGLAIVVYVAISQAGYFFTNRIASAADPGALFIYQQHWLLLQVPYGVIGVTLLTAIMPRLSRNAADGDNQGVVRDLTMATKITLMALIPVIVYFTVFGTTISSALFAWGRFDATSAETLGWTLSFGAFTLVPYSIVLLHLRVFYAREQAWTPTFIIIAITLTKVILSYLAPFLATRSDFVVVLLAAANGFGFITGAIVGAVLLHRSLGSLRGREVMQSTTWVLAASLAGALAGWLLDLLLRGDWLMQFPKLATLMRTGLDGIVLVAVAGLILAKSGLEEIAIFGRALARIPGLRRFVSVRQSAPEDMVGVPNAADAADTYNVTALSTASPGLPPMSAGFVRGPKLVPGAAVANGRYRLLADHGGTNAMRLWHAREQASGREVALTIIDTMRIPGIDDYRTARDTTDRIIDRTSALYEAKCAGLAQIRHIIRDSAGAIVVADWTPGSALAAVGQGRPDPYAAAFACAGLAEAAVTAHRLDTALGIDHRDRLRISSSGEAVLAFPGVMPHNSYGQDVHGVGVALSLLLENVNPVPTEIAELQDEALHARSADAETLADRLRRTGLGDAELHAADESTPNPEARPGFGEASRRPTGIAGIGALAIVVVLAAALIATYVVGKINRSDNGPLNSGSLGRAGSSITQGDGAKAITPTAAAYWAPENGRGTPDNPDMVPLVIDGNGTTEWRSDEYQAQLGSSATSVKSGMGIMMTLPEPATVTSLRIDGAKSGTHVEIRAAGSATPATVDETTELASADLEDGSTTIDIPKAARQSAAPGAEGSASTVPAHTQYVLVWITALPVPDAAEISEIGVTGVVDKPQSSTVKPTTARSMARAAAHAVA</sequence>
<dbReference type="STRING" id="645127.ckrop_2105"/>
<evidence type="ECO:0000256" key="8">
    <source>
        <dbReference type="SAM" id="MobiDB-lite"/>
    </source>
</evidence>
<feature type="region of interest" description="Disordered" evidence="8">
    <location>
        <begin position="1"/>
        <end position="135"/>
    </location>
</feature>
<feature type="transmembrane region" description="Helical" evidence="9">
    <location>
        <begin position="406"/>
        <end position="424"/>
    </location>
</feature>
<feature type="transmembrane region" description="Helical" evidence="9">
    <location>
        <begin position="327"/>
        <end position="346"/>
    </location>
</feature>
<dbReference type="PRINTS" id="PR01806">
    <property type="entry name" value="VIRFACTRMVIN"/>
</dbReference>
<keyword evidence="7 9" id="KW-0472">Membrane</keyword>
<name>C4LGI3_CORK4</name>
<dbReference type="AlphaFoldDB" id="C4LGI3"/>
<feature type="transmembrane region" description="Helical" evidence="9">
    <location>
        <begin position="452"/>
        <end position="476"/>
    </location>
</feature>
<feature type="transmembrane region" description="Helical" evidence="9">
    <location>
        <begin position="962"/>
        <end position="984"/>
    </location>
</feature>
<reference evidence="10 11" key="1">
    <citation type="journal article" date="2008" name="J. Biotechnol.">
        <title>Ultrafast pyrosequencing of Corynebacterium kroppenstedtii DSM44385 revealed insights into the physiology of a lipophilic corynebacterium that lacks mycolic acids.</title>
        <authorList>
            <person name="Tauch A."/>
            <person name="Schneider J."/>
            <person name="Szczepanowski R."/>
            <person name="Tilker A."/>
            <person name="Viehoever P."/>
            <person name="Gartemann K.-H."/>
            <person name="Arnold W."/>
            <person name="Blom J."/>
            <person name="Brinkrolf K."/>
            <person name="Brune I."/>
            <person name="Goetker S."/>
            <person name="Weisshaar B."/>
            <person name="Goesmann A."/>
            <person name="Droege M."/>
            <person name="Puehler A."/>
        </authorList>
    </citation>
    <scope>NUCLEOTIDE SEQUENCE [LARGE SCALE GENOMIC DNA]</scope>
    <source>
        <strain evidence="11">DSM 44385 / JCM 11950 / CIP 105744 / CCUG 35717</strain>
    </source>
</reference>
<dbReference type="InterPro" id="IPR004268">
    <property type="entry name" value="MurJ"/>
</dbReference>
<feature type="transmembrane region" description="Helical" evidence="9">
    <location>
        <begin position="520"/>
        <end position="541"/>
    </location>
</feature>
<feature type="transmembrane region" description="Helical" evidence="9">
    <location>
        <begin position="250"/>
        <end position="275"/>
    </location>
</feature>
<dbReference type="GO" id="GO:0009252">
    <property type="term" value="P:peptidoglycan biosynthetic process"/>
    <property type="evidence" value="ECO:0007669"/>
    <property type="project" value="UniProtKB-KW"/>
</dbReference>
<feature type="transmembrane region" description="Helical" evidence="9">
    <location>
        <begin position="583"/>
        <end position="602"/>
    </location>
</feature>
<feature type="transmembrane region" description="Helical" evidence="9">
    <location>
        <begin position="156"/>
        <end position="173"/>
    </location>
</feature>
<feature type="transmembrane region" description="Helical" evidence="9">
    <location>
        <begin position="547"/>
        <end position="571"/>
    </location>
</feature>
<feature type="region of interest" description="Disordered" evidence="8">
    <location>
        <begin position="935"/>
        <end position="955"/>
    </location>
</feature>
<accession>C4LGI3</accession>
<dbReference type="KEGG" id="ckp:ckrop_2105"/>
<keyword evidence="2" id="KW-1003">Cell membrane</keyword>
<organism evidence="10 11">
    <name type="scientific">Corynebacterium kroppenstedtii (strain DSM 44385 / JCM 11950 / CIP 105744 / CCUG 35717)</name>
    <dbReference type="NCBI Taxonomy" id="645127"/>
    <lineage>
        <taxon>Bacteria</taxon>
        <taxon>Bacillati</taxon>
        <taxon>Actinomycetota</taxon>
        <taxon>Actinomycetes</taxon>
        <taxon>Mycobacteriales</taxon>
        <taxon>Corynebacteriaceae</taxon>
        <taxon>Corynebacterium</taxon>
    </lineage>
</organism>